<dbReference type="InterPro" id="IPR011335">
    <property type="entry name" value="Restrct_endonuc-II-like"/>
</dbReference>
<organism evidence="2 3">
    <name type="scientific">Yinghuangia aomiensis</name>
    <dbReference type="NCBI Taxonomy" id="676205"/>
    <lineage>
        <taxon>Bacteria</taxon>
        <taxon>Bacillati</taxon>
        <taxon>Actinomycetota</taxon>
        <taxon>Actinomycetes</taxon>
        <taxon>Kitasatosporales</taxon>
        <taxon>Streptomycetaceae</taxon>
        <taxon>Yinghuangia</taxon>
    </lineage>
</organism>
<dbReference type="CDD" id="cd06260">
    <property type="entry name" value="DUF820-like"/>
    <property type="match status" value="1"/>
</dbReference>
<dbReference type="Gene3D" id="3.90.1570.10">
    <property type="entry name" value="tt1808, chain A"/>
    <property type="match status" value="1"/>
</dbReference>
<dbReference type="InterPro" id="IPR008538">
    <property type="entry name" value="Uma2"/>
</dbReference>
<name>A0ABP9H931_9ACTN</name>
<accession>A0ABP9H931</accession>
<dbReference type="InterPro" id="IPR012296">
    <property type="entry name" value="Nuclease_put_TT1808"/>
</dbReference>
<dbReference type="Proteomes" id="UP001500466">
    <property type="component" value="Unassembled WGS sequence"/>
</dbReference>
<dbReference type="EMBL" id="BAABHS010000009">
    <property type="protein sequence ID" value="GAA4964439.1"/>
    <property type="molecule type" value="Genomic_DNA"/>
</dbReference>
<evidence type="ECO:0000313" key="3">
    <source>
        <dbReference type="Proteomes" id="UP001500466"/>
    </source>
</evidence>
<keyword evidence="3" id="KW-1185">Reference proteome</keyword>
<dbReference type="PANTHER" id="PTHR35400:SF3">
    <property type="entry name" value="SLL1072 PROTEIN"/>
    <property type="match status" value="1"/>
</dbReference>
<sequence>MVAMAYETPIQQETLEFFHALETPMGFRAELIDGEVVVSPPPAAVHEHVVALISKQMGKFPAVEMLAAANAGLVLPGEAGAAPSHVIPDLTIVPEALNLLLDEGTWTPPDGVEMVVEVTSSRPERDRTIKRLTYARAGIPLYLLVDRDDRRVTLFSKPRDGDYEGLSVPFGEAIPLPAPFGFDLDTKRFA</sequence>
<evidence type="ECO:0000259" key="1">
    <source>
        <dbReference type="Pfam" id="PF05685"/>
    </source>
</evidence>
<gene>
    <name evidence="2" type="ORF">GCM10023205_30710</name>
</gene>
<dbReference type="Pfam" id="PF05685">
    <property type="entry name" value="Uma2"/>
    <property type="match status" value="1"/>
</dbReference>
<keyword evidence="2" id="KW-0540">Nuclease</keyword>
<keyword evidence="2" id="KW-0255">Endonuclease</keyword>
<dbReference type="SUPFAM" id="SSF52980">
    <property type="entry name" value="Restriction endonuclease-like"/>
    <property type="match status" value="1"/>
</dbReference>
<reference evidence="3" key="1">
    <citation type="journal article" date="2019" name="Int. J. Syst. Evol. Microbiol.">
        <title>The Global Catalogue of Microorganisms (GCM) 10K type strain sequencing project: providing services to taxonomists for standard genome sequencing and annotation.</title>
        <authorList>
            <consortium name="The Broad Institute Genomics Platform"/>
            <consortium name="The Broad Institute Genome Sequencing Center for Infectious Disease"/>
            <person name="Wu L."/>
            <person name="Ma J."/>
        </authorList>
    </citation>
    <scope>NUCLEOTIDE SEQUENCE [LARGE SCALE GENOMIC DNA]</scope>
    <source>
        <strain evidence="3">JCM 17986</strain>
    </source>
</reference>
<keyword evidence="2" id="KW-0378">Hydrolase</keyword>
<dbReference type="PANTHER" id="PTHR35400">
    <property type="entry name" value="SLR1083 PROTEIN"/>
    <property type="match status" value="1"/>
</dbReference>
<comment type="caution">
    <text evidence="2">The sequence shown here is derived from an EMBL/GenBank/DDBJ whole genome shotgun (WGS) entry which is preliminary data.</text>
</comment>
<protein>
    <submittedName>
        <fullName evidence="2">Uma2 family endonuclease</fullName>
    </submittedName>
</protein>
<dbReference type="GO" id="GO:0004519">
    <property type="term" value="F:endonuclease activity"/>
    <property type="evidence" value="ECO:0007669"/>
    <property type="project" value="UniProtKB-KW"/>
</dbReference>
<proteinExistence type="predicted"/>
<feature type="domain" description="Putative restriction endonuclease" evidence="1">
    <location>
        <begin position="16"/>
        <end position="185"/>
    </location>
</feature>
<evidence type="ECO:0000313" key="2">
    <source>
        <dbReference type="EMBL" id="GAA4964439.1"/>
    </source>
</evidence>